<sequence length="87" mass="9508">MKPVFAKKAARPDPELLTLKAELLEAQGDLAQAYRQFDQALDPELVESCVYQISAVKARCNYLIRAIKERSPEAAAAAGLEGASTWT</sequence>
<dbReference type="EMBL" id="CP034413">
    <property type="protein sequence ID" value="QCI59956.1"/>
    <property type="molecule type" value="Genomic_DNA"/>
</dbReference>
<protein>
    <submittedName>
        <fullName evidence="1">YaaL family protein</fullName>
    </submittedName>
</protein>
<name>A0A4D7AVP9_9FIRM</name>
<accession>A0A4D7AVP9</accession>
<dbReference type="RefSeq" id="WP_025544947.1">
    <property type="nucleotide sequence ID" value="NZ_CAUWCU010000101.1"/>
</dbReference>
<evidence type="ECO:0000313" key="2">
    <source>
        <dbReference type="Proteomes" id="UP000298642"/>
    </source>
</evidence>
<dbReference type="Proteomes" id="UP000298642">
    <property type="component" value="Chromosome"/>
</dbReference>
<keyword evidence="2" id="KW-1185">Reference proteome</keyword>
<gene>
    <name evidence="1" type="ORF">EIO64_12605</name>
</gene>
<dbReference type="KEGG" id="obj:EIO64_12605"/>
<proteinExistence type="predicted"/>
<dbReference type="GeneID" id="89521432"/>
<evidence type="ECO:0000313" key="1">
    <source>
        <dbReference type="EMBL" id="QCI59956.1"/>
    </source>
</evidence>
<organism evidence="1 2">
    <name type="scientific">Dysosmobacter welbionis</name>
    <dbReference type="NCBI Taxonomy" id="2093857"/>
    <lineage>
        <taxon>Bacteria</taxon>
        <taxon>Bacillati</taxon>
        <taxon>Bacillota</taxon>
        <taxon>Clostridia</taxon>
        <taxon>Eubacteriales</taxon>
        <taxon>Oscillospiraceae</taxon>
        <taxon>Dysosmobacter</taxon>
    </lineage>
</organism>
<dbReference type="AlphaFoldDB" id="A0A4D7AVP9"/>
<reference evidence="2" key="1">
    <citation type="submission" date="2018-12" db="EMBL/GenBank/DDBJ databases">
        <title>Dusodibacter welbiota gen. nov., sp. nov., isolated from human faeces and emended description of the Oscillibacter genus.</title>
        <authorList>
            <person name="Le Roy T."/>
            <person name="Van der Smissen P."/>
            <person name="Delzenne N."/>
            <person name="Muccioli G."/>
            <person name="Collet J.F."/>
            <person name="Cani P.D."/>
        </authorList>
    </citation>
    <scope>NUCLEOTIDE SEQUENCE [LARGE SCALE GENOMIC DNA]</scope>
    <source>
        <strain evidence="2">J115</strain>
    </source>
</reference>